<keyword evidence="1" id="KW-0472">Membrane</keyword>
<dbReference type="AlphaFoldDB" id="A0A255ZQ49"/>
<keyword evidence="1" id="KW-1133">Transmembrane helix</keyword>
<dbReference type="EMBL" id="NOXV01000174">
    <property type="protein sequence ID" value="OYQ43623.1"/>
    <property type="molecule type" value="Genomic_DNA"/>
</dbReference>
<keyword evidence="3" id="KW-1185">Reference proteome</keyword>
<reference evidence="2 3" key="1">
    <citation type="submission" date="2017-07" db="EMBL/GenBank/DDBJ databases">
        <title>Flavobacterium cyanobacteriorum sp. nov., isolated from cyanobacterial aggregates in a eutrophic lake.</title>
        <authorList>
            <person name="Cai H."/>
        </authorList>
    </citation>
    <scope>NUCLEOTIDE SEQUENCE [LARGE SCALE GENOMIC DNA]</scope>
    <source>
        <strain evidence="2 3">TH021</strain>
    </source>
</reference>
<feature type="transmembrane region" description="Helical" evidence="1">
    <location>
        <begin position="37"/>
        <end position="59"/>
    </location>
</feature>
<evidence type="ECO:0000256" key="1">
    <source>
        <dbReference type="SAM" id="Phobius"/>
    </source>
</evidence>
<comment type="caution">
    <text evidence="2">The sequence shown here is derived from an EMBL/GenBank/DDBJ whole genome shotgun (WGS) entry which is preliminary data.</text>
</comment>
<proteinExistence type="predicted"/>
<sequence>MNKDRINEMLSIALGIMSVLAIIGLLINSNFDTNELLGSVVNFTQVAIPVLVLLVATTIKKENKSFSQIGKEALMFIQKKNEDFLMGPRYNRENYDPEKGQGLEYLFVTNTDPKSKLRPKLIPIQPLEEGVLAIYIQKGTLVYGLNYSSEQATPEEIKKIQLEVFNSVSELIQKKYVGFYEILPNSKDDTAIIIDFNEEKLGKKKFTKAITECTELAISKIKSYKK</sequence>
<dbReference type="RefSeq" id="WP_094412537.1">
    <property type="nucleotide sequence ID" value="NZ_NOXV01000174.1"/>
</dbReference>
<organism evidence="2 3">
    <name type="scientific">Flavobacterium cyanobacteriorum</name>
    <dbReference type="NCBI Taxonomy" id="2022802"/>
    <lineage>
        <taxon>Bacteria</taxon>
        <taxon>Pseudomonadati</taxon>
        <taxon>Bacteroidota</taxon>
        <taxon>Flavobacteriia</taxon>
        <taxon>Flavobacteriales</taxon>
        <taxon>Flavobacteriaceae</taxon>
        <taxon>Flavobacterium</taxon>
    </lineage>
</organism>
<accession>A0A255ZQ49</accession>
<feature type="transmembrane region" description="Helical" evidence="1">
    <location>
        <begin position="12"/>
        <end position="31"/>
    </location>
</feature>
<protein>
    <submittedName>
        <fullName evidence="2">Uncharacterized protein</fullName>
    </submittedName>
</protein>
<dbReference type="Proteomes" id="UP000216605">
    <property type="component" value="Unassembled WGS sequence"/>
</dbReference>
<keyword evidence="1" id="KW-0812">Transmembrane</keyword>
<name>A0A255ZQ49_9FLAO</name>
<evidence type="ECO:0000313" key="2">
    <source>
        <dbReference type="EMBL" id="OYQ43623.1"/>
    </source>
</evidence>
<evidence type="ECO:0000313" key="3">
    <source>
        <dbReference type="Proteomes" id="UP000216605"/>
    </source>
</evidence>
<gene>
    <name evidence="2" type="ORF">CHU92_03200</name>
</gene>